<evidence type="ECO:0000313" key="2">
    <source>
        <dbReference type="Proteomes" id="UP000008311"/>
    </source>
</evidence>
<name>B9SZG7_RICCO</name>
<organism evidence="1 2">
    <name type="scientific">Ricinus communis</name>
    <name type="common">Castor bean</name>
    <dbReference type="NCBI Taxonomy" id="3988"/>
    <lineage>
        <taxon>Eukaryota</taxon>
        <taxon>Viridiplantae</taxon>
        <taxon>Streptophyta</taxon>
        <taxon>Embryophyta</taxon>
        <taxon>Tracheophyta</taxon>
        <taxon>Spermatophyta</taxon>
        <taxon>Magnoliopsida</taxon>
        <taxon>eudicotyledons</taxon>
        <taxon>Gunneridae</taxon>
        <taxon>Pentapetalae</taxon>
        <taxon>rosids</taxon>
        <taxon>fabids</taxon>
        <taxon>Malpighiales</taxon>
        <taxon>Euphorbiaceae</taxon>
        <taxon>Acalyphoideae</taxon>
        <taxon>Acalypheae</taxon>
        <taxon>Ricinus</taxon>
    </lineage>
</organism>
<dbReference type="AlphaFoldDB" id="B9SZG7"/>
<proteinExistence type="predicted"/>
<reference evidence="2" key="1">
    <citation type="journal article" date="2010" name="Nat. Biotechnol.">
        <title>Draft genome sequence of the oilseed species Ricinus communis.</title>
        <authorList>
            <person name="Chan A.P."/>
            <person name="Crabtree J."/>
            <person name="Zhao Q."/>
            <person name="Lorenzi H."/>
            <person name="Orvis J."/>
            <person name="Puiu D."/>
            <person name="Melake-Berhan A."/>
            <person name="Jones K.M."/>
            <person name="Redman J."/>
            <person name="Chen G."/>
            <person name="Cahoon E.B."/>
            <person name="Gedil M."/>
            <person name="Stanke M."/>
            <person name="Haas B.J."/>
            <person name="Wortman J.R."/>
            <person name="Fraser-Liggett C.M."/>
            <person name="Ravel J."/>
            <person name="Rabinowicz P.D."/>
        </authorList>
    </citation>
    <scope>NUCLEOTIDE SEQUENCE [LARGE SCALE GENOMIC DNA]</scope>
    <source>
        <strain evidence="2">cv. Hale</strain>
    </source>
</reference>
<dbReference type="InParanoid" id="B9SZG7"/>
<dbReference type="Proteomes" id="UP000008311">
    <property type="component" value="Unassembled WGS sequence"/>
</dbReference>
<protein>
    <submittedName>
        <fullName evidence="1">Uncharacterized protein</fullName>
    </submittedName>
</protein>
<accession>B9SZG7</accession>
<keyword evidence="2" id="KW-1185">Reference proteome</keyword>
<evidence type="ECO:0000313" key="1">
    <source>
        <dbReference type="EMBL" id="EEF31006.1"/>
    </source>
</evidence>
<sequence length="87" mass="9999">MSEISLIRLPRTTSKLATLELRKKEVDALQDEQAVVSKELSYTLKYYDEAAKELIKKKFGDVDLEFLAELNIKEIGQLAHEKMLAEE</sequence>
<dbReference type="EMBL" id="EQ974276">
    <property type="protein sequence ID" value="EEF31006.1"/>
    <property type="molecule type" value="Genomic_DNA"/>
</dbReference>
<gene>
    <name evidence="1" type="ORF">RCOM_0645320</name>
</gene>